<accession>A0A8H5J4L5</accession>
<dbReference type="EMBL" id="JAAOAO010000310">
    <property type="protein sequence ID" value="KAF5548744.1"/>
    <property type="molecule type" value="Genomic_DNA"/>
</dbReference>
<dbReference type="Proteomes" id="UP000574317">
    <property type="component" value="Unassembled WGS sequence"/>
</dbReference>
<reference evidence="3 4" key="1">
    <citation type="submission" date="2020-05" db="EMBL/GenBank/DDBJ databases">
        <title>Identification and distribution of gene clusters putatively required for synthesis of sphingolipid metabolism inhibitors in phylogenetically diverse species of the filamentous fungus Fusarium.</title>
        <authorList>
            <person name="Kim H.-S."/>
            <person name="Busman M."/>
            <person name="Brown D.W."/>
            <person name="Divon H."/>
            <person name="Uhlig S."/>
            <person name="Proctor R.H."/>
        </authorList>
    </citation>
    <scope>NUCLEOTIDE SEQUENCE [LARGE SCALE GENOMIC DNA]</scope>
    <source>
        <strain evidence="3 4">NRRL 25196</strain>
    </source>
</reference>
<sequence>MAELATSLCSPELVDDSEPNGALVKTLSPMDEVVNIPAAGKVLLSKKDKKKKRKMKEKLLAIPSPHVNGQESIFAEEPLMIEPITAAEDQELLIAVPDDIPEATLPNEDPVPVVEGAHGASSGSPHSEHINGATESEISPQAPEPQELIYLPFSAQHKLMVHLQERLETMCFSFAQRVLPHALESRGWDCPEMVQLHLWMKDPVFQHYVEQNVPDMERRHQMTSFVIEIRRCAVNRKQIDTTVLEALISSALELAKVLEEQGSVNELEQLRDSVIQTTDRLAEETQILQARCETKLREITAARARLDAMEEKAKGALSRKLEQSRSMANGRIIMFVREAECSTSKVALPGGSASCLDWMNDLESSLALGEDDREDIVG</sequence>
<keyword evidence="4" id="KW-1185">Reference proteome</keyword>
<name>A0A8H5J4L5_9HYPO</name>
<organism evidence="3 4">
    <name type="scientific">Fusarium napiforme</name>
    <dbReference type="NCBI Taxonomy" id="42672"/>
    <lineage>
        <taxon>Eukaryota</taxon>
        <taxon>Fungi</taxon>
        <taxon>Dikarya</taxon>
        <taxon>Ascomycota</taxon>
        <taxon>Pezizomycotina</taxon>
        <taxon>Sordariomycetes</taxon>
        <taxon>Hypocreomycetidae</taxon>
        <taxon>Hypocreales</taxon>
        <taxon>Nectriaceae</taxon>
        <taxon>Fusarium</taxon>
        <taxon>Fusarium fujikuroi species complex</taxon>
    </lineage>
</organism>
<feature type="coiled-coil region" evidence="1">
    <location>
        <begin position="264"/>
        <end position="319"/>
    </location>
</feature>
<evidence type="ECO:0000256" key="2">
    <source>
        <dbReference type="SAM" id="MobiDB-lite"/>
    </source>
</evidence>
<comment type="caution">
    <text evidence="3">The sequence shown here is derived from an EMBL/GenBank/DDBJ whole genome shotgun (WGS) entry which is preliminary data.</text>
</comment>
<proteinExistence type="predicted"/>
<feature type="region of interest" description="Disordered" evidence="2">
    <location>
        <begin position="116"/>
        <end position="139"/>
    </location>
</feature>
<evidence type="ECO:0000313" key="4">
    <source>
        <dbReference type="Proteomes" id="UP000574317"/>
    </source>
</evidence>
<gene>
    <name evidence="3" type="ORF">FNAPI_8184</name>
</gene>
<feature type="compositionally biased region" description="Low complexity" evidence="2">
    <location>
        <begin position="116"/>
        <end position="125"/>
    </location>
</feature>
<protein>
    <submittedName>
        <fullName evidence="3">Uncharacterized protein</fullName>
    </submittedName>
</protein>
<dbReference type="AlphaFoldDB" id="A0A8H5J4L5"/>
<keyword evidence="1" id="KW-0175">Coiled coil</keyword>
<evidence type="ECO:0000256" key="1">
    <source>
        <dbReference type="SAM" id="Coils"/>
    </source>
</evidence>
<evidence type="ECO:0000313" key="3">
    <source>
        <dbReference type="EMBL" id="KAF5548744.1"/>
    </source>
</evidence>